<accession>F2USR7</accession>
<dbReference type="AlphaFoldDB" id="F2USR7"/>
<evidence type="ECO:0000256" key="2">
    <source>
        <dbReference type="SAM" id="Phobius"/>
    </source>
</evidence>
<feature type="compositionally biased region" description="Polar residues" evidence="1">
    <location>
        <begin position="116"/>
        <end position="134"/>
    </location>
</feature>
<keyword evidence="4" id="KW-1185">Reference proteome</keyword>
<evidence type="ECO:0000313" key="4">
    <source>
        <dbReference type="Proteomes" id="UP000007799"/>
    </source>
</evidence>
<dbReference type="RefSeq" id="XP_004987861.1">
    <property type="nucleotide sequence ID" value="XM_004987804.1"/>
</dbReference>
<protein>
    <submittedName>
        <fullName evidence="3">Uncharacterized protein</fullName>
    </submittedName>
</protein>
<keyword evidence="2" id="KW-1133">Transmembrane helix</keyword>
<sequence length="134" mass="14826">MWQPKLASCLHASSSSSCSLWCSAHNEGRRHVNDPQVSQHTPCPLSLPRLLLLVLVLVLVLLLLGHYSFAPCVTQPMACRNLTTLLRVHWQHLPLIYAYHKASDKQCHSRPPARQESASESGGDQGTSNTEGHL</sequence>
<gene>
    <name evidence="3" type="ORF">PTSG_13153</name>
</gene>
<dbReference type="GeneID" id="16068384"/>
<dbReference type="KEGG" id="sre:PTSG_13153"/>
<feature type="transmembrane region" description="Helical" evidence="2">
    <location>
        <begin position="50"/>
        <end position="69"/>
    </location>
</feature>
<feature type="region of interest" description="Disordered" evidence="1">
    <location>
        <begin position="106"/>
        <end position="134"/>
    </location>
</feature>
<proteinExistence type="predicted"/>
<dbReference type="Proteomes" id="UP000007799">
    <property type="component" value="Unassembled WGS sequence"/>
</dbReference>
<dbReference type="PROSITE" id="PS51257">
    <property type="entry name" value="PROKAR_LIPOPROTEIN"/>
    <property type="match status" value="1"/>
</dbReference>
<evidence type="ECO:0000256" key="1">
    <source>
        <dbReference type="SAM" id="MobiDB-lite"/>
    </source>
</evidence>
<dbReference type="InParanoid" id="F2USR7"/>
<reference evidence="3" key="1">
    <citation type="submission" date="2009-08" db="EMBL/GenBank/DDBJ databases">
        <title>Annotation of Salpingoeca rosetta.</title>
        <authorList>
            <consortium name="The Broad Institute Genome Sequencing Platform"/>
            <person name="Russ C."/>
            <person name="Cuomo C."/>
            <person name="Burger G."/>
            <person name="Gray M.W."/>
            <person name="Holland P.W.H."/>
            <person name="King N."/>
            <person name="Lang F.B.F."/>
            <person name="Roger A.J."/>
            <person name="Ruiz-Trillo I."/>
            <person name="Young S.K."/>
            <person name="Zeng Q."/>
            <person name="Gargeya S."/>
            <person name="Alvarado L."/>
            <person name="Berlin A."/>
            <person name="Chapman S.B."/>
            <person name="Chen Z."/>
            <person name="Freedman E."/>
            <person name="Gellesch M."/>
            <person name="Goldberg J."/>
            <person name="Griggs A."/>
            <person name="Gujja S."/>
            <person name="Heilman E."/>
            <person name="Heiman D."/>
            <person name="Howarth C."/>
            <person name="Mehta T."/>
            <person name="Neiman D."/>
            <person name="Pearson M."/>
            <person name="Roberts A."/>
            <person name="Saif S."/>
            <person name="Shea T."/>
            <person name="Shenoy N."/>
            <person name="Sisk P."/>
            <person name="Stolte C."/>
            <person name="Sykes S."/>
            <person name="White J."/>
            <person name="Yandava C."/>
            <person name="Haas B."/>
            <person name="Nusbaum C."/>
            <person name="Birren B."/>
        </authorList>
    </citation>
    <scope>NUCLEOTIDE SEQUENCE [LARGE SCALE GENOMIC DNA]</scope>
    <source>
        <strain evidence="3">ATCC 50818</strain>
    </source>
</reference>
<keyword evidence="2" id="KW-0472">Membrane</keyword>
<keyword evidence="2" id="KW-0812">Transmembrane</keyword>
<evidence type="ECO:0000313" key="3">
    <source>
        <dbReference type="EMBL" id="EGD81176.1"/>
    </source>
</evidence>
<name>F2USR7_SALR5</name>
<dbReference type="EMBL" id="GL832995">
    <property type="protein sequence ID" value="EGD81176.1"/>
    <property type="molecule type" value="Genomic_DNA"/>
</dbReference>
<organism evidence="4">
    <name type="scientific">Salpingoeca rosetta (strain ATCC 50818 / BSB-021)</name>
    <dbReference type="NCBI Taxonomy" id="946362"/>
    <lineage>
        <taxon>Eukaryota</taxon>
        <taxon>Choanoflagellata</taxon>
        <taxon>Craspedida</taxon>
        <taxon>Salpingoecidae</taxon>
        <taxon>Salpingoeca</taxon>
    </lineage>
</organism>